<evidence type="ECO:0000313" key="3">
    <source>
        <dbReference type="Proteomes" id="UP000448199"/>
    </source>
</evidence>
<keyword evidence="1" id="KW-0732">Signal</keyword>
<feature type="signal peptide" evidence="1">
    <location>
        <begin position="1"/>
        <end position="23"/>
    </location>
</feature>
<dbReference type="Proteomes" id="UP000448199">
    <property type="component" value="Unassembled WGS sequence"/>
</dbReference>
<keyword evidence="3" id="KW-1185">Reference proteome</keyword>
<organism evidence="2 3">
    <name type="scientific">Qipengyuania vulgaris</name>
    <dbReference type="NCBI Taxonomy" id="291985"/>
    <lineage>
        <taxon>Bacteria</taxon>
        <taxon>Pseudomonadati</taxon>
        <taxon>Pseudomonadota</taxon>
        <taxon>Alphaproteobacteria</taxon>
        <taxon>Sphingomonadales</taxon>
        <taxon>Erythrobacteraceae</taxon>
        <taxon>Qipengyuania</taxon>
    </lineage>
</organism>
<protein>
    <recommendedName>
        <fullName evidence="4">Lipoprotein</fullName>
    </recommendedName>
</protein>
<sequence>MRTKIFLSLAFAISLASCSREQASVNPLEDEYSFDRHGASSAADGTPGQSALEGAEGVLGYEQGCLFVEREGGRSGLVLPANATLDGRILHYRNLELELGQRVAFTGDLLATSDRTAYGCKYDELLEVAP</sequence>
<dbReference type="RefSeq" id="WP_160729069.1">
    <property type="nucleotide sequence ID" value="NZ_WTYC01000015.1"/>
</dbReference>
<evidence type="ECO:0000256" key="1">
    <source>
        <dbReference type="SAM" id="SignalP"/>
    </source>
</evidence>
<reference evidence="2 3" key="1">
    <citation type="submission" date="2019-12" db="EMBL/GenBank/DDBJ databases">
        <title>Genomic-based taxomic classification of the family Erythrobacteraceae.</title>
        <authorList>
            <person name="Xu L."/>
        </authorList>
    </citation>
    <scope>NUCLEOTIDE SEQUENCE [LARGE SCALE GENOMIC DNA]</scope>
    <source>
        <strain evidence="2 3">DSM 17792</strain>
    </source>
</reference>
<dbReference type="PROSITE" id="PS51257">
    <property type="entry name" value="PROKAR_LIPOPROTEIN"/>
    <property type="match status" value="1"/>
</dbReference>
<evidence type="ECO:0008006" key="4">
    <source>
        <dbReference type="Google" id="ProtNLM"/>
    </source>
</evidence>
<comment type="caution">
    <text evidence="2">The sequence shown here is derived from an EMBL/GenBank/DDBJ whole genome shotgun (WGS) entry which is preliminary data.</text>
</comment>
<feature type="chain" id="PRO_5032423004" description="Lipoprotein" evidence="1">
    <location>
        <begin position="24"/>
        <end position="130"/>
    </location>
</feature>
<dbReference type="EMBL" id="WTYC01000015">
    <property type="protein sequence ID" value="MXO49651.1"/>
    <property type="molecule type" value="Genomic_DNA"/>
</dbReference>
<gene>
    <name evidence="2" type="ORF">GRI69_15475</name>
</gene>
<accession>A0A844XUT1</accession>
<dbReference type="AlphaFoldDB" id="A0A844XUT1"/>
<evidence type="ECO:0000313" key="2">
    <source>
        <dbReference type="EMBL" id="MXO49651.1"/>
    </source>
</evidence>
<dbReference type="OrthoDB" id="9919799at2"/>
<name>A0A844XUT1_9SPHN</name>
<proteinExistence type="predicted"/>